<dbReference type="AlphaFoldDB" id="A0A3D8J8U3"/>
<dbReference type="OrthoDB" id="9800237at2"/>
<protein>
    <submittedName>
        <fullName evidence="1">Uncharacterized protein</fullName>
    </submittedName>
</protein>
<dbReference type="EMBL" id="NXLX01000008">
    <property type="protein sequence ID" value="RDU73848.1"/>
    <property type="molecule type" value="Genomic_DNA"/>
</dbReference>
<accession>A0A3D8J8U3</accession>
<dbReference type="InterPro" id="IPR036291">
    <property type="entry name" value="NAD(P)-bd_dom_sf"/>
</dbReference>
<dbReference type="Proteomes" id="UP000256695">
    <property type="component" value="Unassembled WGS sequence"/>
</dbReference>
<dbReference type="SUPFAM" id="SSF51735">
    <property type="entry name" value="NAD(P)-binding Rossmann-fold domains"/>
    <property type="match status" value="1"/>
</dbReference>
<reference evidence="1 2" key="1">
    <citation type="submission" date="2018-04" db="EMBL/GenBank/DDBJ databases">
        <title>Novel Campyloabacter and Helicobacter Species and Strains.</title>
        <authorList>
            <person name="Mannion A.J."/>
            <person name="Shen Z."/>
            <person name="Fox J.G."/>
        </authorList>
    </citation>
    <scope>NUCLEOTIDE SEQUENCE [LARGE SCALE GENOMIC DNA]</scope>
    <source>
        <strain evidence="1 2">MIT 04-9362</strain>
    </source>
</reference>
<evidence type="ECO:0000313" key="1">
    <source>
        <dbReference type="EMBL" id="RDU73848.1"/>
    </source>
</evidence>
<comment type="caution">
    <text evidence="1">The sequence shown here is derived from an EMBL/GenBank/DDBJ whole genome shotgun (WGS) entry which is preliminary data.</text>
</comment>
<gene>
    <name evidence="1" type="ORF">CQA57_04045</name>
</gene>
<proteinExistence type="predicted"/>
<dbReference type="RefSeq" id="WP_115578955.1">
    <property type="nucleotide sequence ID" value="NZ_NXLX01000008.1"/>
</dbReference>
<keyword evidence="2" id="KW-1185">Reference proteome</keyword>
<name>A0A3D8J8U3_9HELI</name>
<organism evidence="1 2">
    <name type="scientific">Helicobacter anseris</name>
    <dbReference type="NCBI Taxonomy" id="375926"/>
    <lineage>
        <taxon>Bacteria</taxon>
        <taxon>Pseudomonadati</taxon>
        <taxon>Campylobacterota</taxon>
        <taxon>Epsilonproteobacteria</taxon>
        <taxon>Campylobacterales</taxon>
        <taxon>Helicobacteraceae</taxon>
        <taxon>Helicobacter</taxon>
    </lineage>
</organism>
<sequence length="278" mass="31826">MQCPGLNSIFSSMELEFPPSYPKPIKTLFYDFKIHPILNCANISINNLLKGKIKAFIRPKPIENIKTNTLLFKYPSLKKELPFKHQRALVIGASNGLGNTCSKLLSIGGASVLASFNNTKVLERDSNIHFFQYNALNPTKEMLTTIVNFSPTHLYYFSTPKIQSIKNPYIQEENLQDFINHYIFGLNKILKLNIISLTTIFCPSTAFIETRPQDFKEYILAKSLLESFLSFLSQQYICIYPRIEKTLTNQTLEITKQNLPTTDEVILKEILTLKAKNM</sequence>
<evidence type="ECO:0000313" key="2">
    <source>
        <dbReference type="Proteomes" id="UP000256695"/>
    </source>
</evidence>